<evidence type="ECO:0000256" key="17">
    <source>
        <dbReference type="ARBA" id="ARBA00023254"/>
    </source>
</evidence>
<keyword evidence="14" id="KW-0067">ATP-binding</keyword>
<evidence type="ECO:0000313" key="25">
    <source>
        <dbReference type="Proteomes" id="UP001329430"/>
    </source>
</evidence>
<feature type="domain" description="Helicase C-terminal" evidence="23">
    <location>
        <begin position="355"/>
        <end position="531"/>
    </location>
</feature>
<dbReference type="InterPro" id="IPR027417">
    <property type="entry name" value="P-loop_NTPase"/>
</dbReference>
<comment type="similarity">
    <text evidence="2">Belongs to the DEAD box helicase family. DEAH subfamily.</text>
</comment>
<dbReference type="GO" id="GO:0003677">
    <property type="term" value="F:DNA binding"/>
    <property type="evidence" value="ECO:0007669"/>
    <property type="project" value="InterPro"/>
</dbReference>
<dbReference type="SMART" id="SM00487">
    <property type="entry name" value="DEXDc"/>
    <property type="match status" value="1"/>
</dbReference>
<dbReference type="Pfam" id="PF00271">
    <property type="entry name" value="Helicase_C"/>
    <property type="match status" value="1"/>
</dbReference>
<evidence type="ECO:0000256" key="16">
    <source>
        <dbReference type="ARBA" id="ARBA00023158"/>
    </source>
</evidence>
<dbReference type="PROSITE" id="PS51194">
    <property type="entry name" value="HELICASE_CTER"/>
    <property type="match status" value="1"/>
</dbReference>
<dbReference type="GO" id="GO:0031047">
    <property type="term" value="P:regulatory ncRNA-mediated gene silencing"/>
    <property type="evidence" value="ECO:0007669"/>
    <property type="project" value="UniProtKB-KW"/>
</dbReference>
<comment type="caution">
    <text evidence="24">The sequence shown here is derived from an EMBL/GenBank/DDBJ whole genome shotgun (WGS) entry which is preliminary data.</text>
</comment>
<keyword evidence="5" id="KW-0217">Developmental protein</keyword>
<dbReference type="GO" id="GO:0003724">
    <property type="term" value="F:RNA helicase activity"/>
    <property type="evidence" value="ECO:0007669"/>
    <property type="project" value="UniProtKB-EC"/>
</dbReference>
<dbReference type="GO" id="GO:0051321">
    <property type="term" value="P:meiotic cell cycle"/>
    <property type="evidence" value="ECO:0007669"/>
    <property type="project" value="UniProtKB-KW"/>
</dbReference>
<keyword evidence="7" id="KW-0479">Metal-binding</keyword>
<evidence type="ECO:0000256" key="4">
    <source>
        <dbReference type="ARBA" id="ARBA00013352"/>
    </source>
</evidence>
<dbReference type="InterPro" id="IPR007502">
    <property type="entry name" value="Helicase-assoc_dom"/>
</dbReference>
<feature type="domain" description="Tudor" evidence="20">
    <location>
        <begin position="957"/>
        <end position="1021"/>
    </location>
</feature>
<evidence type="ECO:0000256" key="7">
    <source>
        <dbReference type="ARBA" id="ARBA00022723"/>
    </source>
</evidence>
<feature type="domain" description="BED-type" evidence="21">
    <location>
        <begin position="1391"/>
        <end position="1447"/>
    </location>
</feature>
<dbReference type="Proteomes" id="UP001329430">
    <property type="component" value="Chromosome 2"/>
</dbReference>
<evidence type="ECO:0000256" key="2">
    <source>
        <dbReference type="ARBA" id="ARBA00008792"/>
    </source>
</evidence>
<evidence type="ECO:0000256" key="12">
    <source>
        <dbReference type="ARBA" id="ARBA00022806"/>
    </source>
</evidence>
<dbReference type="EMBL" id="JAVRBK010000002">
    <property type="protein sequence ID" value="KAK5647639.1"/>
    <property type="molecule type" value="Genomic_DNA"/>
</dbReference>
<evidence type="ECO:0000256" key="19">
    <source>
        <dbReference type="PROSITE-ProRule" id="PRU00027"/>
    </source>
</evidence>
<evidence type="ECO:0000259" key="22">
    <source>
        <dbReference type="PROSITE" id="PS51192"/>
    </source>
</evidence>
<evidence type="ECO:0000256" key="15">
    <source>
        <dbReference type="ARBA" id="ARBA00022871"/>
    </source>
</evidence>
<reference evidence="24 25" key="1">
    <citation type="journal article" date="2024" name="Insects">
        <title>An Improved Chromosome-Level Genome Assembly of the Firefly Pyrocoelia pectoralis.</title>
        <authorList>
            <person name="Fu X."/>
            <person name="Meyer-Rochow V.B."/>
            <person name="Ballantyne L."/>
            <person name="Zhu X."/>
        </authorList>
    </citation>
    <scope>NUCLEOTIDE SEQUENCE [LARGE SCALE GENOMIC DNA]</scope>
    <source>
        <strain evidence="24">XCY_ONT2</strain>
    </source>
</reference>
<evidence type="ECO:0000256" key="11">
    <source>
        <dbReference type="ARBA" id="ARBA00022801"/>
    </source>
</evidence>
<dbReference type="GO" id="GO:0016787">
    <property type="term" value="F:hydrolase activity"/>
    <property type="evidence" value="ECO:0007669"/>
    <property type="project" value="UniProtKB-KW"/>
</dbReference>
<keyword evidence="10" id="KW-0221">Differentiation</keyword>
<evidence type="ECO:0000256" key="8">
    <source>
        <dbReference type="ARBA" id="ARBA00022741"/>
    </source>
</evidence>
<dbReference type="SUPFAM" id="SSF63748">
    <property type="entry name" value="Tudor/PWWP/MBT"/>
    <property type="match status" value="1"/>
</dbReference>
<evidence type="ECO:0000256" key="3">
    <source>
        <dbReference type="ARBA" id="ARBA00012552"/>
    </source>
</evidence>
<accession>A0AAN7VP22</accession>
<evidence type="ECO:0000259" key="21">
    <source>
        <dbReference type="PROSITE" id="PS50808"/>
    </source>
</evidence>
<dbReference type="PANTHER" id="PTHR18934">
    <property type="entry name" value="ATP-DEPENDENT RNA HELICASE"/>
    <property type="match status" value="1"/>
</dbReference>
<dbReference type="PROSITE" id="PS51192">
    <property type="entry name" value="HELICASE_ATP_BIND_1"/>
    <property type="match status" value="1"/>
</dbReference>
<dbReference type="PANTHER" id="PTHR18934:SF113">
    <property type="entry name" value="ATP-DEPENDENT RNA HELICASE TDRD9"/>
    <property type="match status" value="1"/>
</dbReference>
<evidence type="ECO:0000256" key="10">
    <source>
        <dbReference type="ARBA" id="ARBA00022782"/>
    </source>
</evidence>
<keyword evidence="9 19" id="KW-0863">Zinc-finger</keyword>
<keyword evidence="6" id="KW-0963">Cytoplasm</keyword>
<dbReference type="Pfam" id="PF00270">
    <property type="entry name" value="DEAD"/>
    <property type="match status" value="1"/>
</dbReference>
<dbReference type="GO" id="GO:0003723">
    <property type="term" value="F:RNA binding"/>
    <property type="evidence" value="ECO:0007669"/>
    <property type="project" value="TreeGrafter"/>
</dbReference>
<dbReference type="SMART" id="SM00333">
    <property type="entry name" value="TUDOR"/>
    <property type="match status" value="1"/>
</dbReference>
<dbReference type="Gene3D" id="2.40.50.90">
    <property type="match status" value="1"/>
</dbReference>
<dbReference type="Gene3D" id="3.40.50.300">
    <property type="entry name" value="P-loop containing nucleotide triphosphate hydrolases"/>
    <property type="match status" value="2"/>
</dbReference>
<dbReference type="EC" id="3.6.4.13" evidence="3"/>
<dbReference type="GO" id="GO:0008270">
    <property type="term" value="F:zinc ion binding"/>
    <property type="evidence" value="ECO:0007669"/>
    <property type="project" value="UniProtKB-KW"/>
</dbReference>
<dbReference type="CDD" id="cd18791">
    <property type="entry name" value="SF2_C_RHA"/>
    <property type="match status" value="1"/>
</dbReference>
<dbReference type="SMART" id="SM00847">
    <property type="entry name" value="HA2"/>
    <property type="match status" value="1"/>
</dbReference>
<name>A0AAN7VP22_9COLE</name>
<keyword evidence="15" id="KW-0744">Spermatogenesis</keyword>
<feature type="domain" description="Helicase ATP-binding" evidence="22">
    <location>
        <begin position="130"/>
        <end position="296"/>
    </location>
</feature>
<dbReference type="GO" id="GO:0007283">
    <property type="term" value="P:spermatogenesis"/>
    <property type="evidence" value="ECO:0007669"/>
    <property type="project" value="UniProtKB-KW"/>
</dbReference>
<dbReference type="InterPro" id="IPR003656">
    <property type="entry name" value="Znf_BED"/>
</dbReference>
<dbReference type="InterPro" id="IPR035437">
    <property type="entry name" value="SNase_OB-fold_sf"/>
</dbReference>
<evidence type="ECO:0000256" key="1">
    <source>
        <dbReference type="ARBA" id="ARBA00004496"/>
    </source>
</evidence>
<dbReference type="Gene3D" id="2.30.30.140">
    <property type="match status" value="1"/>
</dbReference>
<dbReference type="Pfam" id="PF00567">
    <property type="entry name" value="TUDOR"/>
    <property type="match status" value="1"/>
</dbReference>
<dbReference type="InterPro" id="IPR002999">
    <property type="entry name" value="Tudor"/>
</dbReference>
<dbReference type="SUPFAM" id="SSF52540">
    <property type="entry name" value="P-loop containing nucleoside triphosphate hydrolases"/>
    <property type="match status" value="1"/>
</dbReference>
<evidence type="ECO:0000256" key="6">
    <source>
        <dbReference type="ARBA" id="ARBA00022490"/>
    </source>
</evidence>
<sequence>MDLMKDLMNVNKPLQKICVPTGQVDGHLLIENDSISSDDDDEYLDMEKMRSNNYAQEYLDKELKLYAALRNKKENDLGVVDHAEDLLSSMGRVDVHQLHEEEIKEIYRKYRFDKKSIDNLSIEQYRLEILSLIAVNPVVIVQGPTGCGKTTRVPQFILDECKKLDKPCKIVVTQPRRIAAISVAKRVCEERGWPLGEVCGYQVGLEKKTSFDTLLSYVTTGVLLQKLVKEKNLNDYTHVVIDEVHERNQDMDFLLLLVRRFLNTNSPNTKVLLMSATLDTDEFADYFKNAHDTQMLPPPVLNVDKPSKFNIQKFYVDQLSLSTEIPIYRPNEPKIDPSTYDLFARLSRAFDKLDPIDPITNEVKIGHVLVFLPGILEIEEAHDYLTNRLGKDEGEFKDIVNWLILPLHSSITIEEQRRVFFAPPIGQRKIILSTNIAESSITVSDITYVIDFCLTKTMLMDPDTQFQTLQLQWASHVNCTQRAGRVGRVSDGRVYRLVPSQFYEYYLPKTVTPEILRAPLNHVVLASKLLDIKEPPKAVLALAMNPPVLDSIDNTVLFLKEIGALTVYQDGKKVMNDGDLTFMGEIMALLPLDVHLSKFIFLGHIFSCLQDAIIMATGCSISIFKSPFKERLKAYTSRLQWADGSASDLVAYLHLYNVWQRRKRLHPNPQAEKLWCEKNFVTRRSLNEWHILVKEIQSRLAHKNIHAGEGPGNVVHSETELPILVKVVMCGAFYPNYFKRSADAGQIDEREAVKTLGGRDPFKTVYFTGFDYKQPGPLYSNSMKRILQECATDMQVTFDNSSKVYVEFMSPKQFDTVVIDGQKFVTTMPGKIRTEVYRSVRHRQLNAIHKIPVMSLELAWTIAESIGIQPMGHHSQTLPLMERSNSILDDNPVMPHSPVIPSLDITHLILKISHRIDAGHFWAQFQNDDASTNTLLFDIYTDLNSYSVELQPLGQKPVVIDKLYAAKYCKDSMFYRCKVISLNSFGKKHATLAQVLFIDYGNTEFVEISELFLLPDTHIMLSPPQAIECYLSEIQPSMVLNPRALWSEDAIKQFDMHTINQTLSAKIYSVVNEVVHLELYNYSNVGSNLEFKNSLNNWLIDKGYAEPAEESFLSKDNHTKRMLCVEHPEQLFCFSQDTSQSKDSVNYDLPRGACTSTLVLKGPYSPLEMQIFSFTASGANKSISIEGSSVNAVLLDTDPQDPHERLIVAAHIGQNPSGTTLNLRHTTVMPNIHGFPMLMSLLFCPSMEPKPTADGARVGAILCGVGGYENTHKSMFPPHDICLTLDTELTVSDLNEINQLRHWMNHAVRVMEFYCRGIPSSTSMTYCQREIKQQLLKILKAKRNSVERVYVKHANVWGQTLYDSDILQADTQSNYAQIWPLHWSININPQKEEASMYNNIVEMEEVALGMRKVNEIKCMHCNYLSTTTSEMRFHLASSAHKEAVKKYEQRSNV</sequence>
<keyword evidence="16" id="KW-0943">RNA-mediated gene silencing</keyword>
<keyword evidence="8" id="KW-0547">Nucleotide-binding</keyword>
<dbReference type="InterPro" id="IPR011545">
    <property type="entry name" value="DEAD/DEAH_box_helicase_dom"/>
</dbReference>
<dbReference type="GO" id="GO:0005524">
    <property type="term" value="F:ATP binding"/>
    <property type="evidence" value="ECO:0007669"/>
    <property type="project" value="UniProtKB-KW"/>
</dbReference>
<evidence type="ECO:0000313" key="24">
    <source>
        <dbReference type="EMBL" id="KAK5647639.1"/>
    </source>
</evidence>
<dbReference type="Gene3D" id="1.20.120.1080">
    <property type="match status" value="1"/>
</dbReference>
<comment type="subcellular location">
    <subcellularLocation>
        <location evidence="1">Cytoplasm</location>
    </subcellularLocation>
</comment>
<keyword evidence="13" id="KW-0862">Zinc</keyword>
<protein>
    <recommendedName>
        <fullName evidence="4">Probable ATP-dependent RNA helicase spindle-E</fullName>
        <ecNumber evidence="3">3.6.4.13</ecNumber>
    </recommendedName>
</protein>
<dbReference type="GO" id="GO:0005737">
    <property type="term" value="C:cytoplasm"/>
    <property type="evidence" value="ECO:0007669"/>
    <property type="project" value="UniProtKB-SubCell"/>
</dbReference>
<keyword evidence="25" id="KW-1185">Reference proteome</keyword>
<evidence type="ECO:0000256" key="14">
    <source>
        <dbReference type="ARBA" id="ARBA00022840"/>
    </source>
</evidence>
<dbReference type="PROSITE" id="PS50304">
    <property type="entry name" value="TUDOR"/>
    <property type="match status" value="1"/>
</dbReference>
<comment type="catalytic activity">
    <reaction evidence="18">
        <text>ATP + H2O = ADP + phosphate + H(+)</text>
        <dbReference type="Rhea" id="RHEA:13065"/>
        <dbReference type="ChEBI" id="CHEBI:15377"/>
        <dbReference type="ChEBI" id="CHEBI:15378"/>
        <dbReference type="ChEBI" id="CHEBI:30616"/>
        <dbReference type="ChEBI" id="CHEBI:43474"/>
        <dbReference type="ChEBI" id="CHEBI:456216"/>
        <dbReference type="EC" id="3.6.4.13"/>
    </reaction>
</comment>
<dbReference type="SMART" id="SM00490">
    <property type="entry name" value="HELICc"/>
    <property type="match status" value="1"/>
</dbReference>
<gene>
    <name evidence="24" type="ORF">RI129_002531</name>
</gene>
<evidence type="ECO:0000256" key="13">
    <source>
        <dbReference type="ARBA" id="ARBA00022833"/>
    </source>
</evidence>
<keyword evidence="12" id="KW-0347">Helicase</keyword>
<evidence type="ECO:0000256" key="5">
    <source>
        <dbReference type="ARBA" id="ARBA00022473"/>
    </source>
</evidence>
<evidence type="ECO:0000256" key="18">
    <source>
        <dbReference type="ARBA" id="ARBA00047984"/>
    </source>
</evidence>
<evidence type="ECO:0000256" key="9">
    <source>
        <dbReference type="ARBA" id="ARBA00022771"/>
    </source>
</evidence>
<dbReference type="InterPro" id="IPR001650">
    <property type="entry name" value="Helicase_C-like"/>
</dbReference>
<evidence type="ECO:0000259" key="23">
    <source>
        <dbReference type="PROSITE" id="PS51194"/>
    </source>
</evidence>
<dbReference type="InterPro" id="IPR014001">
    <property type="entry name" value="Helicase_ATP-bd"/>
</dbReference>
<dbReference type="PROSITE" id="PS50808">
    <property type="entry name" value="ZF_BED"/>
    <property type="match status" value="1"/>
</dbReference>
<keyword evidence="17" id="KW-0469">Meiosis</keyword>
<organism evidence="24 25">
    <name type="scientific">Pyrocoelia pectoralis</name>
    <dbReference type="NCBI Taxonomy" id="417401"/>
    <lineage>
        <taxon>Eukaryota</taxon>
        <taxon>Metazoa</taxon>
        <taxon>Ecdysozoa</taxon>
        <taxon>Arthropoda</taxon>
        <taxon>Hexapoda</taxon>
        <taxon>Insecta</taxon>
        <taxon>Pterygota</taxon>
        <taxon>Neoptera</taxon>
        <taxon>Endopterygota</taxon>
        <taxon>Coleoptera</taxon>
        <taxon>Polyphaga</taxon>
        <taxon>Elateriformia</taxon>
        <taxon>Elateroidea</taxon>
        <taxon>Lampyridae</taxon>
        <taxon>Lampyrinae</taxon>
        <taxon>Pyrocoelia</taxon>
    </lineage>
</organism>
<dbReference type="GO" id="GO:0030154">
    <property type="term" value="P:cell differentiation"/>
    <property type="evidence" value="ECO:0007669"/>
    <property type="project" value="UniProtKB-KW"/>
</dbReference>
<evidence type="ECO:0000259" key="20">
    <source>
        <dbReference type="PROSITE" id="PS50304"/>
    </source>
</evidence>
<proteinExistence type="inferred from homology"/>
<keyword evidence="11" id="KW-0378">Hydrolase</keyword>